<organism evidence="1 2">
    <name type="scientific">Alteromonas alba</name>
    <dbReference type="NCBI Taxonomy" id="2079529"/>
    <lineage>
        <taxon>Bacteria</taxon>
        <taxon>Pseudomonadati</taxon>
        <taxon>Pseudomonadota</taxon>
        <taxon>Gammaproteobacteria</taxon>
        <taxon>Alteromonadales</taxon>
        <taxon>Alteromonadaceae</taxon>
        <taxon>Alteromonas/Salinimonas group</taxon>
        <taxon>Alteromonas</taxon>
    </lineage>
</organism>
<comment type="caution">
    <text evidence="1">The sequence shown here is derived from an EMBL/GenBank/DDBJ whole genome shotgun (WGS) entry which is preliminary data.</text>
</comment>
<name>A0A2S9V8N5_9ALTE</name>
<gene>
    <name evidence="1" type="ORF">C6Y40_14655</name>
</gene>
<dbReference type="Proteomes" id="UP000238949">
    <property type="component" value="Unassembled WGS sequence"/>
</dbReference>
<dbReference type="EMBL" id="PVNP01000160">
    <property type="protein sequence ID" value="PRO72794.1"/>
    <property type="molecule type" value="Genomic_DNA"/>
</dbReference>
<proteinExistence type="predicted"/>
<sequence length="109" mass="12843">MGINHVVFNADYREFFEINDPQRMKFDEIQDVFGSSDNIMFLLVLASRDVFTEEVFTAIHQLTERAWQIPHSYRVDSLTNYQYSWSVGDDLMVEDLLPDIDNLSFERLA</sequence>
<accession>A0A2S9V8N5</accession>
<evidence type="ECO:0000313" key="2">
    <source>
        <dbReference type="Proteomes" id="UP000238949"/>
    </source>
</evidence>
<reference evidence="2" key="1">
    <citation type="journal article" date="2020" name="Int. J. Syst. Evol. Microbiol.">
        <title>Alteromonas alba sp. nov., a marine bacterium isolated from the seawater of the West Pacific Ocean.</title>
        <authorList>
            <person name="Sun C."/>
            <person name="Wu Y.-H."/>
            <person name="Xamxidin M."/>
            <person name="Cheng H."/>
            <person name="Xu X.-W."/>
        </authorList>
    </citation>
    <scope>NUCLEOTIDE SEQUENCE [LARGE SCALE GENOMIC DNA]</scope>
    <source>
        <strain evidence="2">190</strain>
    </source>
</reference>
<keyword evidence="2" id="KW-1185">Reference proteome</keyword>
<evidence type="ECO:0000313" key="1">
    <source>
        <dbReference type="EMBL" id="PRO72794.1"/>
    </source>
</evidence>
<protein>
    <submittedName>
        <fullName evidence="1">Uncharacterized protein</fullName>
    </submittedName>
</protein>
<dbReference type="AlphaFoldDB" id="A0A2S9V8N5"/>